<reference evidence="2" key="1">
    <citation type="journal article" date="2012" name="Science">
        <title>Fermentation, hydrogen, and sulfur metabolism in multiple uncultivated bacterial phyla.</title>
        <authorList>
            <person name="Wrighton K.C."/>
            <person name="Thomas B.C."/>
            <person name="Sharon I."/>
            <person name="Miller C.S."/>
            <person name="Castelle C.J."/>
            <person name="VerBerkmoes N.C."/>
            <person name="Wilkins M.J."/>
            <person name="Hettich R.L."/>
            <person name="Lipton M.S."/>
            <person name="Williams K.H."/>
            <person name="Long P.E."/>
            <person name="Banfield J.F."/>
        </authorList>
    </citation>
    <scope>NUCLEOTIDE SEQUENCE [LARGE SCALE GENOMIC DNA]</scope>
</reference>
<name>K2GWW2_9BACT</name>
<protein>
    <submittedName>
        <fullName evidence="2">Uracil-DNA glycosylase-like protein</fullName>
    </submittedName>
</protein>
<dbReference type="Gene3D" id="3.40.470.10">
    <property type="entry name" value="Uracil-DNA glycosylase-like domain"/>
    <property type="match status" value="1"/>
</dbReference>
<dbReference type="EMBL" id="AMFJ01000416">
    <property type="protein sequence ID" value="EKE27860.1"/>
    <property type="molecule type" value="Genomic_DNA"/>
</dbReference>
<evidence type="ECO:0000313" key="2">
    <source>
        <dbReference type="EMBL" id="EKE27860.1"/>
    </source>
</evidence>
<dbReference type="SUPFAM" id="SSF52141">
    <property type="entry name" value="Uracil-DNA glycosylase-like"/>
    <property type="match status" value="1"/>
</dbReference>
<dbReference type="Pfam" id="PF03167">
    <property type="entry name" value="UDG"/>
    <property type="match status" value="1"/>
</dbReference>
<dbReference type="AlphaFoldDB" id="K2GWW2"/>
<proteinExistence type="predicted"/>
<feature type="domain" description="Uracil-DNA glycosylase-like" evidence="1">
    <location>
        <begin position="44"/>
        <end position="161"/>
    </location>
</feature>
<accession>K2GWW2</accession>
<gene>
    <name evidence="2" type="ORF">ACD_3C00142G0016</name>
</gene>
<organism evidence="2">
    <name type="scientific">uncultured bacterium</name>
    <name type="common">gcode 4</name>
    <dbReference type="NCBI Taxonomy" id="1234023"/>
    <lineage>
        <taxon>Bacteria</taxon>
        <taxon>environmental samples</taxon>
    </lineage>
</organism>
<evidence type="ECO:0000259" key="1">
    <source>
        <dbReference type="Pfam" id="PF03167"/>
    </source>
</evidence>
<sequence>MAETLLGHRDNLKLNPDSRIYFLWLSHKLSRSWEMLEAFCESTASGKIINDIIRKSGKWSTIYKTNLIKWVPLDNDWKIRYPTEKEKNAWLQRLKKEIFVFRPKWVYLFGKQVSDFILKNFRLEKLTDLEYELWSTKFILAEHPSYVAVYRRKHIEKYSNDIINRINTIN</sequence>
<dbReference type="InterPro" id="IPR036895">
    <property type="entry name" value="Uracil-DNA_glycosylase-like_sf"/>
</dbReference>
<dbReference type="InterPro" id="IPR005122">
    <property type="entry name" value="Uracil-DNA_glycosylase-like"/>
</dbReference>
<comment type="caution">
    <text evidence="2">The sequence shown here is derived from an EMBL/GenBank/DDBJ whole genome shotgun (WGS) entry which is preliminary data.</text>
</comment>